<gene>
    <name evidence="1" type="ORF">QBC41DRAFT_281675</name>
</gene>
<proteinExistence type="predicted"/>
<evidence type="ECO:0000313" key="2">
    <source>
        <dbReference type="Proteomes" id="UP001174997"/>
    </source>
</evidence>
<accession>A0AA40D9Z5</accession>
<dbReference type="EMBL" id="JAULSY010000095">
    <property type="protein sequence ID" value="KAK0666117.1"/>
    <property type="molecule type" value="Genomic_DNA"/>
</dbReference>
<protein>
    <submittedName>
        <fullName evidence="1">Uncharacterized protein</fullName>
    </submittedName>
</protein>
<comment type="caution">
    <text evidence="1">The sequence shown here is derived from an EMBL/GenBank/DDBJ whole genome shotgun (WGS) entry which is preliminary data.</text>
</comment>
<sequence length="581" mass="66660">MDPISLFRTVLSIITTFRDAFPSLASDATDWKNYEFFDRARWIKLLGIINNIERWQRRWMVYSDEAEQPGSLQSEFWGPAVAMISEHLWSISHEARKLGKLLNTRKIDQGGYVAVLRGKGRDILSRPKSNLSRTIESLDTLVYGLERISNEAYWHLRRHDLQEKDLEPPDTVELHQFGHQYHLVKLAMHTFLTSNQLHECCLNRELTLEFEIELDLFFRQHLHDGIVPRSRVIAEAAHTQSLGYTLFVSNPKHGDGRRVRLIAGPQRSLGECKTLFSEAFDVVCKNPRGEVELELATKGTRVTMRLDELQNVDYSPEPIPLRQVLSLQRARDTPDGLNLEKIKRAFHISEFFLLFFKSKWVKWICSCNIQEYDLSTLATTSKNELLIQRRYLFAVKGLTREDKDVPPAARAAASVTAIGLGTGTATLKPCWCQLKLSDDQTDKAVAFCLQRYPLFSLGLVLVEIGLERPLQEIRMNKGVVDMNSIFFGYHESSYSDPIVTKSLAELRTVFNDVFANNNDDDNERAKRVGADFFAAIEFCLTSRESSGADKRTLEKFFKEVVWKLWFIQDNLESAKLSSARV</sequence>
<organism evidence="1 2">
    <name type="scientific">Cercophora samala</name>
    <dbReference type="NCBI Taxonomy" id="330535"/>
    <lineage>
        <taxon>Eukaryota</taxon>
        <taxon>Fungi</taxon>
        <taxon>Dikarya</taxon>
        <taxon>Ascomycota</taxon>
        <taxon>Pezizomycotina</taxon>
        <taxon>Sordariomycetes</taxon>
        <taxon>Sordariomycetidae</taxon>
        <taxon>Sordariales</taxon>
        <taxon>Lasiosphaeriaceae</taxon>
        <taxon>Cercophora</taxon>
    </lineage>
</organism>
<keyword evidence="2" id="KW-1185">Reference proteome</keyword>
<dbReference type="Proteomes" id="UP001174997">
    <property type="component" value="Unassembled WGS sequence"/>
</dbReference>
<dbReference type="AlphaFoldDB" id="A0AA40D9Z5"/>
<reference evidence="1" key="1">
    <citation type="submission" date="2023-06" db="EMBL/GenBank/DDBJ databases">
        <title>Genome-scale phylogeny and comparative genomics of the fungal order Sordariales.</title>
        <authorList>
            <consortium name="Lawrence Berkeley National Laboratory"/>
            <person name="Hensen N."/>
            <person name="Bonometti L."/>
            <person name="Westerberg I."/>
            <person name="Brannstrom I.O."/>
            <person name="Guillou S."/>
            <person name="Cros-Aarteil S."/>
            <person name="Calhoun S."/>
            <person name="Haridas S."/>
            <person name="Kuo A."/>
            <person name="Mondo S."/>
            <person name="Pangilinan J."/>
            <person name="Riley R."/>
            <person name="Labutti K."/>
            <person name="Andreopoulos B."/>
            <person name="Lipzen A."/>
            <person name="Chen C."/>
            <person name="Yanf M."/>
            <person name="Daum C."/>
            <person name="Ng V."/>
            <person name="Clum A."/>
            <person name="Steindorff A."/>
            <person name="Ohm R."/>
            <person name="Martin F."/>
            <person name="Silar P."/>
            <person name="Natvig D."/>
            <person name="Lalanne C."/>
            <person name="Gautier V."/>
            <person name="Ament-Velasquez S.L."/>
            <person name="Kruys A."/>
            <person name="Hutchinson M.I."/>
            <person name="Powell A.J."/>
            <person name="Barry K."/>
            <person name="Miller A.N."/>
            <person name="Grigoriev I.V."/>
            <person name="Debuchy R."/>
            <person name="Gladieux P."/>
            <person name="Thoren M.H."/>
            <person name="Johannesson H."/>
        </authorList>
    </citation>
    <scope>NUCLEOTIDE SEQUENCE</scope>
    <source>
        <strain evidence="1">CBS 307.81</strain>
    </source>
</reference>
<name>A0AA40D9Z5_9PEZI</name>
<evidence type="ECO:0000313" key="1">
    <source>
        <dbReference type="EMBL" id="KAK0666117.1"/>
    </source>
</evidence>